<dbReference type="GO" id="GO:0004061">
    <property type="term" value="F:arylformamidase activity"/>
    <property type="evidence" value="ECO:0007669"/>
    <property type="project" value="InterPro"/>
</dbReference>
<dbReference type="AlphaFoldDB" id="A0A4R5Y576"/>
<dbReference type="SUPFAM" id="SSF102198">
    <property type="entry name" value="Putative cyclase"/>
    <property type="match status" value="1"/>
</dbReference>
<dbReference type="PANTHER" id="PTHR31118:SF12">
    <property type="entry name" value="CYCLASE-LIKE PROTEIN 2"/>
    <property type="match status" value="1"/>
</dbReference>
<dbReference type="EMBL" id="SMZQ01000002">
    <property type="protein sequence ID" value="TDL39730.1"/>
    <property type="molecule type" value="Genomic_DNA"/>
</dbReference>
<dbReference type="PANTHER" id="PTHR31118">
    <property type="entry name" value="CYCLASE-LIKE PROTEIN 2"/>
    <property type="match status" value="1"/>
</dbReference>
<organism evidence="1 2">
    <name type="scientific">Arthrobacter nitrophenolicus</name>
    <dbReference type="NCBI Taxonomy" id="683150"/>
    <lineage>
        <taxon>Bacteria</taxon>
        <taxon>Bacillati</taxon>
        <taxon>Actinomycetota</taxon>
        <taxon>Actinomycetes</taxon>
        <taxon>Micrococcales</taxon>
        <taxon>Micrococcaceae</taxon>
        <taxon>Arthrobacter</taxon>
    </lineage>
</organism>
<gene>
    <name evidence="1" type="ORF">E2R57_04460</name>
</gene>
<sequence>MELSAVNDVHQAGMAGLLADLATGRTAVVDLTTPLSASTPTLELPEPFANLIDFSLEEVSAYNAPGPYWKHHNIHTGEHIGTHLDAPIHWATGRAGKDVASIEPGRLLGPAVVLDVTAEAAADPDFLVDVQHIGAWESAHGVLPEGGWLLVRTGWENRSQDRGRFLNKDAQGHPHSPGFTVECAQWIGEESPLSGVGVETVGIDAGAAGGQQPPFPAHHFLLGNDKYGITSLRNVAQLPPVGAVLIVAPLPIVGGTGSPARVLALVNA</sequence>
<protein>
    <submittedName>
        <fullName evidence="1">Cyclase family protein</fullName>
    </submittedName>
</protein>
<dbReference type="GO" id="GO:0019441">
    <property type="term" value="P:L-tryptophan catabolic process to kynurenine"/>
    <property type="evidence" value="ECO:0007669"/>
    <property type="project" value="InterPro"/>
</dbReference>
<evidence type="ECO:0000313" key="1">
    <source>
        <dbReference type="EMBL" id="TDL39730.1"/>
    </source>
</evidence>
<dbReference type="InterPro" id="IPR007325">
    <property type="entry name" value="KFase/CYL"/>
</dbReference>
<proteinExistence type="predicted"/>
<reference evidence="1 2" key="1">
    <citation type="submission" date="2019-03" db="EMBL/GenBank/DDBJ databases">
        <title>Genome Sequencing and Assembly of Various Microbes Isolated from Partially Reclaimed Soil and Acid Mine Drainage (AMD) Site.</title>
        <authorList>
            <person name="Steinbock B."/>
            <person name="Bechtold R."/>
            <person name="Sevigny J.L."/>
            <person name="Thomas D."/>
            <person name="Cuthill L.R."/>
            <person name="Aveiro Johannsen E.J."/>
            <person name="Thomas K."/>
            <person name="Ghosh A."/>
        </authorList>
    </citation>
    <scope>NUCLEOTIDE SEQUENCE [LARGE SCALE GENOMIC DNA]</scope>
    <source>
        <strain evidence="1 2">S-A1</strain>
    </source>
</reference>
<dbReference type="Proteomes" id="UP000294621">
    <property type="component" value="Unassembled WGS sequence"/>
</dbReference>
<name>A0A4R5Y576_9MICC</name>
<dbReference type="RefSeq" id="WP_133346804.1">
    <property type="nucleotide sequence ID" value="NZ_SMZQ01000002.1"/>
</dbReference>
<accession>A0A4R5Y576</accession>
<dbReference type="InterPro" id="IPR037175">
    <property type="entry name" value="KFase_sf"/>
</dbReference>
<evidence type="ECO:0000313" key="2">
    <source>
        <dbReference type="Proteomes" id="UP000294621"/>
    </source>
</evidence>
<dbReference type="OrthoDB" id="7067800at2"/>
<dbReference type="Gene3D" id="3.50.30.50">
    <property type="entry name" value="Putative cyclase"/>
    <property type="match status" value="1"/>
</dbReference>
<comment type="caution">
    <text evidence="1">The sequence shown here is derived from an EMBL/GenBank/DDBJ whole genome shotgun (WGS) entry which is preliminary data.</text>
</comment>
<dbReference type="Pfam" id="PF04199">
    <property type="entry name" value="Cyclase"/>
    <property type="match status" value="1"/>
</dbReference>